<sequence>MLGNAIGVEYLTLFIPMVVCIINELFSIKHLSIVSKWEKINNSFKKLYIIVSYE</sequence>
<dbReference type="AlphaFoldDB" id="A0A6C0BR69"/>
<dbReference type="EMBL" id="MN739225">
    <property type="protein sequence ID" value="QHS94482.1"/>
    <property type="molecule type" value="Genomic_DNA"/>
</dbReference>
<accession>A0A6C0BR69</accession>
<name>A0A6C0BR69_9ZZZZ</name>
<organism evidence="2">
    <name type="scientific">viral metagenome</name>
    <dbReference type="NCBI Taxonomy" id="1070528"/>
    <lineage>
        <taxon>unclassified sequences</taxon>
        <taxon>metagenomes</taxon>
        <taxon>organismal metagenomes</taxon>
    </lineage>
</organism>
<keyword evidence="1" id="KW-0812">Transmembrane</keyword>
<reference evidence="2" key="1">
    <citation type="journal article" date="2020" name="Nature">
        <title>Giant virus diversity and host interactions through global metagenomics.</title>
        <authorList>
            <person name="Schulz F."/>
            <person name="Roux S."/>
            <person name="Paez-Espino D."/>
            <person name="Jungbluth S."/>
            <person name="Walsh D.A."/>
            <person name="Denef V.J."/>
            <person name="McMahon K.D."/>
            <person name="Konstantinidis K.T."/>
            <person name="Eloe-Fadrosh E.A."/>
            <person name="Kyrpides N.C."/>
            <person name="Woyke T."/>
        </authorList>
    </citation>
    <scope>NUCLEOTIDE SEQUENCE</scope>
    <source>
        <strain evidence="2">GVMAG-M-3300018416-45</strain>
    </source>
</reference>
<protein>
    <submittedName>
        <fullName evidence="2">Uncharacterized protein</fullName>
    </submittedName>
</protein>
<feature type="transmembrane region" description="Helical" evidence="1">
    <location>
        <begin position="6"/>
        <end position="26"/>
    </location>
</feature>
<proteinExistence type="predicted"/>
<evidence type="ECO:0000313" key="2">
    <source>
        <dbReference type="EMBL" id="QHS94482.1"/>
    </source>
</evidence>
<evidence type="ECO:0000256" key="1">
    <source>
        <dbReference type="SAM" id="Phobius"/>
    </source>
</evidence>
<keyword evidence="1" id="KW-1133">Transmembrane helix</keyword>
<keyword evidence="1" id="KW-0472">Membrane</keyword>